<feature type="domain" description="Aminoglycoside phosphotransferase" evidence="2">
    <location>
        <begin position="45"/>
        <end position="257"/>
    </location>
</feature>
<keyword evidence="4" id="KW-1185">Reference proteome</keyword>
<dbReference type="InterPro" id="IPR051678">
    <property type="entry name" value="AGP_Transferase"/>
</dbReference>
<sequence>MSQEFSPLVLASLAVTALPERKIVGLTGPQYETEDFAVTGVELADHSTLVVTAPKNAAAGANLEAQYHLLSILNRARQAGDLGFEVPQPVGMTRDQEAGKSVLVHTKVPGHPLTEDELVEHSLARSIGHALASLHSLDAHYFERANLTQLNPKQAWIRHRSLIRSCQDVPAVPRSLLKHWRETLLSEELWGYQAVAVHGDVSPESFLVVGNTVMAMRDFAKAHLGDPAQDLAWFLAACDEEFFEQLWTAYTSARPEADEGLWDRAQLWSELRIAQWLLAAREDKDKESEEAALSVLRDLAEGYGGQIDFTPQPVDRNAPTTVIPFPKLSDLEAAEEEETETIDPGAETSPATETATAENITEVENWGKPESGDWEDPEEPA</sequence>
<reference evidence="3 4" key="1">
    <citation type="submission" date="2016-11" db="EMBL/GenBank/DDBJ databases">
        <title>Actinomyces gypaetusis sp. nov. isolated from the vulture Gypaetus barbatus in Qinghai Tibet Plateau China.</title>
        <authorList>
            <person name="Meng X."/>
        </authorList>
    </citation>
    <scope>NUCLEOTIDE SEQUENCE [LARGE SCALE GENOMIC DNA]</scope>
    <source>
        <strain evidence="3 4">VUL4_2</strain>
    </source>
</reference>
<dbReference type="InterPro" id="IPR011009">
    <property type="entry name" value="Kinase-like_dom_sf"/>
</dbReference>
<accession>A0A1Q5PQF7</accession>
<gene>
    <name evidence="3" type="ORF">BSR29_02280</name>
</gene>
<dbReference type="OrthoDB" id="3239865at2"/>
<dbReference type="Gene3D" id="3.90.1200.10">
    <property type="match status" value="1"/>
</dbReference>
<feature type="compositionally biased region" description="Acidic residues" evidence="1">
    <location>
        <begin position="372"/>
        <end position="381"/>
    </location>
</feature>
<dbReference type="InterPro" id="IPR002575">
    <property type="entry name" value="Aminoglycoside_PTrfase"/>
</dbReference>
<dbReference type="AlphaFoldDB" id="A0A1Q5PQF7"/>
<dbReference type="EMBL" id="MQSV01000001">
    <property type="protein sequence ID" value="OKL49797.1"/>
    <property type="molecule type" value="Genomic_DNA"/>
</dbReference>
<dbReference type="RefSeq" id="WP_073708681.1">
    <property type="nucleotide sequence ID" value="NZ_MQSV01000001.1"/>
</dbReference>
<feature type="region of interest" description="Disordered" evidence="1">
    <location>
        <begin position="330"/>
        <end position="381"/>
    </location>
</feature>
<organism evidence="3 4">
    <name type="scientific">Boudabousia liubingyangii</name>
    <dbReference type="NCBI Taxonomy" id="1921764"/>
    <lineage>
        <taxon>Bacteria</taxon>
        <taxon>Bacillati</taxon>
        <taxon>Actinomycetota</taxon>
        <taxon>Actinomycetes</taxon>
        <taxon>Actinomycetales</taxon>
        <taxon>Actinomycetaceae</taxon>
        <taxon>Boudabousia</taxon>
    </lineage>
</organism>
<evidence type="ECO:0000259" key="2">
    <source>
        <dbReference type="Pfam" id="PF01636"/>
    </source>
</evidence>
<comment type="caution">
    <text evidence="3">The sequence shown here is derived from an EMBL/GenBank/DDBJ whole genome shotgun (WGS) entry which is preliminary data.</text>
</comment>
<feature type="compositionally biased region" description="Low complexity" evidence="1">
    <location>
        <begin position="346"/>
        <end position="364"/>
    </location>
</feature>
<feature type="compositionally biased region" description="Acidic residues" evidence="1">
    <location>
        <begin position="332"/>
        <end position="341"/>
    </location>
</feature>
<dbReference type="Pfam" id="PF01636">
    <property type="entry name" value="APH"/>
    <property type="match status" value="1"/>
</dbReference>
<proteinExistence type="predicted"/>
<protein>
    <recommendedName>
        <fullName evidence="2">Aminoglycoside phosphotransferase domain-containing protein</fullName>
    </recommendedName>
</protein>
<dbReference type="SUPFAM" id="SSF56112">
    <property type="entry name" value="Protein kinase-like (PK-like)"/>
    <property type="match status" value="1"/>
</dbReference>
<dbReference type="STRING" id="1921764.BSR28_00205"/>
<dbReference type="PANTHER" id="PTHR21310">
    <property type="entry name" value="AMINOGLYCOSIDE PHOSPHOTRANSFERASE-RELATED-RELATED"/>
    <property type="match status" value="1"/>
</dbReference>
<evidence type="ECO:0000313" key="4">
    <source>
        <dbReference type="Proteomes" id="UP000186785"/>
    </source>
</evidence>
<evidence type="ECO:0000256" key="1">
    <source>
        <dbReference type="SAM" id="MobiDB-lite"/>
    </source>
</evidence>
<dbReference type="Proteomes" id="UP000186785">
    <property type="component" value="Unassembled WGS sequence"/>
</dbReference>
<evidence type="ECO:0000313" key="3">
    <source>
        <dbReference type="EMBL" id="OKL49797.1"/>
    </source>
</evidence>
<name>A0A1Q5PQF7_9ACTO</name>